<dbReference type="EMBL" id="CVRI01000067">
    <property type="protein sequence ID" value="CRL06698.1"/>
    <property type="molecule type" value="Genomic_DNA"/>
</dbReference>
<proteinExistence type="predicted"/>
<accession>A0A1J1J407</accession>
<reference evidence="2 3" key="1">
    <citation type="submission" date="2015-04" db="EMBL/GenBank/DDBJ databases">
        <authorList>
            <person name="Syromyatnikov M.Y."/>
            <person name="Popov V.N."/>
        </authorList>
    </citation>
    <scope>NUCLEOTIDE SEQUENCE [LARGE SCALE GENOMIC DNA]</scope>
</reference>
<feature type="region of interest" description="Disordered" evidence="1">
    <location>
        <begin position="328"/>
        <end position="367"/>
    </location>
</feature>
<feature type="region of interest" description="Disordered" evidence="1">
    <location>
        <begin position="194"/>
        <end position="249"/>
    </location>
</feature>
<sequence>MRGNKRVGGMSFGLAFVIRYDKKNSNHQSAEKLIQSGIICRRIILSLVKLSEKNNSNSIKILKVVIGCGLNFAFIKTNEFAMGCRVDFHQFYFYFDVLSFSIFSMVDKQAASKPHEMNNRELVRLYMAATPSYFFTPPSSLHQAGHNFFFSEMLKSLVQKRKSDELNSTMKSKTIPKKTRKSFYHYQKPLETDWKRQKLTDRPKTPTNENEDPKVSSANENSQDSVINVDKDDPQPSPLTEVTQTQPNNSAFYPYVDPLHFFIDLRVSAGQVYDRKKETYLSQALKSNIPLDPTWTNPIIGKNRVGSAFKVPETNNFSAINLIANNDHSSSTKFNSRSEYETESASDKSEDVEVQIFDSDTKTDHDN</sequence>
<name>A0A1J1J407_9DIPT</name>
<evidence type="ECO:0000313" key="3">
    <source>
        <dbReference type="Proteomes" id="UP000183832"/>
    </source>
</evidence>
<evidence type="ECO:0000256" key="1">
    <source>
        <dbReference type="SAM" id="MobiDB-lite"/>
    </source>
</evidence>
<dbReference type="OrthoDB" id="7669009at2759"/>
<feature type="compositionally biased region" description="Polar residues" evidence="1">
    <location>
        <begin position="216"/>
        <end position="226"/>
    </location>
</feature>
<protein>
    <submittedName>
        <fullName evidence="2">CLUMA_CG019484, isoform A</fullName>
    </submittedName>
</protein>
<gene>
    <name evidence="2" type="ORF">CLUMA_CG019484</name>
</gene>
<dbReference type="AlphaFoldDB" id="A0A1J1J407"/>
<evidence type="ECO:0000313" key="2">
    <source>
        <dbReference type="EMBL" id="CRL06698.1"/>
    </source>
</evidence>
<feature type="compositionally biased region" description="Basic and acidic residues" evidence="1">
    <location>
        <begin position="194"/>
        <end position="204"/>
    </location>
</feature>
<feature type="compositionally biased region" description="Basic and acidic residues" evidence="1">
    <location>
        <begin position="336"/>
        <end position="351"/>
    </location>
</feature>
<feature type="compositionally biased region" description="Polar residues" evidence="1">
    <location>
        <begin position="238"/>
        <end position="249"/>
    </location>
</feature>
<dbReference type="Proteomes" id="UP000183832">
    <property type="component" value="Unassembled WGS sequence"/>
</dbReference>
<organism evidence="2 3">
    <name type="scientific">Clunio marinus</name>
    <dbReference type="NCBI Taxonomy" id="568069"/>
    <lineage>
        <taxon>Eukaryota</taxon>
        <taxon>Metazoa</taxon>
        <taxon>Ecdysozoa</taxon>
        <taxon>Arthropoda</taxon>
        <taxon>Hexapoda</taxon>
        <taxon>Insecta</taxon>
        <taxon>Pterygota</taxon>
        <taxon>Neoptera</taxon>
        <taxon>Endopterygota</taxon>
        <taxon>Diptera</taxon>
        <taxon>Nematocera</taxon>
        <taxon>Chironomoidea</taxon>
        <taxon>Chironomidae</taxon>
        <taxon>Clunio</taxon>
    </lineage>
</organism>
<keyword evidence="3" id="KW-1185">Reference proteome</keyword>